<dbReference type="Pfam" id="PF12672">
    <property type="entry name" value="DUF3793"/>
    <property type="match status" value="1"/>
</dbReference>
<dbReference type="InterPro" id="IPR024523">
    <property type="entry name" value="DUF3793"/>
</dbReference>
<name>A0A9D1N5Y7_9FIRM</name>
<organism evidence="1 2">
    <name type="scientific">Candidatus Allocopromorpha excrementipullorum</name>
    <dbReference type="NCBI Taxonomy" id="2840743"/>
    <lineage>
        <taxon>Bacteria</taxon>
        <taxon>Bacillati</taxon>
        <taxon>Bacillota</taxon>
        <taxon>Clostridia</taxon>
        <taxon>Eubacteriales</taxon>
        <taxon>Eubacteriaceae</taxon>
        <taxon>Eubacteriaceae incertae sedis</taxon>
        <taxon>Candidatus Allocopromorpha</taxon>
    </lineage>
</organism>
<evidence type="ECO:0000313" key="1">
    <source>
        <dbReference type="EMBL" id="HIU95571.1"/>
    </source>
</evidence>
<proteinExistence type="predicted"/>
<sequence>MKLLEAFLIRHCSPTLAALKTASLFNCSYSTEKELIEDIEYWNETMMIKGIGLFMLRKGNGRALIYVCRLPDLEKEFAKPQTMAFLKRYGYEDMDVLSAIRRLSARLQATGEFPHEIGVFLGYPLEDVTGFIDNRGKGFLRSGTWKVYSNIAEAEKTFYKYKKCTDIYTNLWEGGKSIWQLTVAA</sequence>
<reference evidence="1" key="1">
    <citation type="submission" date="2020-10" db="EMBL/GenBank/DDBJ databases">
        <authorList>
            <person name="Gilroy R."/>
        </authorList>
    </citation>
    <scope>NUCLEOTIDE SEQUENCE</scope>
    <source>
        <strain evidence="1">ChiSjej4B22-8349</strain>
    </source>
</reference>
<dbReference type="EMBL" id="DVOB01000056">
    <property type="protein sequence ID" value="HIU95571.1"/>
    <property type="molecule type" value="Genomic_DNA"/>
</dbReference>
<dbReference type="Proteomes" id="UP000824130">
    <property type="component" value="Unassembled WGS sequence"/>
</dbReference>
<accession>A0A9D1N5Y7</accession>
<reference evidence="1" key="2">
    <citation type="journal article" date="2021" name="PeerJ">
        <title>Extensive microbial diversity within the chicken gut microbiome revealed by metagenomics and culture.</title>
        <authorList>
            <person name="Gilroy R."/>
            <person name="Ravi A."/>
            <person name="Getino M."/>
            <person name="Pursley I."/>
            <person name="Horton D.L."/>
            <person name="Alikhan N.F."/>
            <person name="Baker D."/>
            <person name="Gharbi K."/>
            <person name="Hall N."/>
            <person name="Watson M."/>
            <person name="Adriaenssens E.M."/>
            <person name="Foster-Nyarko E."/>
            <person name="Jarju S."/>
            <person name="Secka A."/>
            <person name="Antonio M."/>
            <person name="Oren A."/>
            <person name="Chaudhuri R.R."/>
            <person name="La Ragione R."/>
            <person name="Hildebrand F."/>
            <person name="Pallen M.J."/>
        </authorList>
    </citation>
    <scope>NUCLEOTIDE SEQUENCE</scope>
    <source>
        <strain evidence="1">ChiSjej4B22-8349</strain>
    </source>
</reference>
<protein>
    <submittedName>
        <fullName evidence="1">DUF3793 family protein</fullName>
    </submittedName>
</protein>
<gene>
    <name evidence="1" type="ORF">IAD25_02540</name>
</gene>
<comment type="caution">
    <text evidence="1">The sequence shown here is derived from an EMBL/GenBank/DDBJ whole genome shotgun (WGS) entry which is preliminary data.</text>
</comment>
<dbReference type="AlphaFoldDB" id="A0A9D1N5Y7"/>
<evidence type="ECO:0000313" key="2">
    <source>
        <dbReference type="Proteomes" id="UP000824130"/>
    </source>
</evidence>